<proteinExistence type="inferred from homology"/>
<dbReference type="SUPFAM" id="SSF53383">
    <property type="entry name" value="PLP-dependent transferases"/>
    <property type="match status" value="1"/>
</dbReference>
<protein>
    <submittedName>
        <fullName evidence="8">Arginine decarboxylase</fullName>
    </submittedName>
</protein>
<dbReference type="Gene3D" id="3.40.640.10">
    <property type="entry name" value="Type I PLP-dependent aspartate aminotransferase-like (Major domain)"/>
    <property type="match status" value="1"/>
</dbReference>
<feature type="domain" description="Orn/Lys/Arg decarboxylases family 1 pyridoxal-P attachment site" evidence="6">
    <location>
        <begin position="11"/>
        <end position="378"/>
    </location>
</feature>
<dbReference type="Pfam" id="PF03711">
    <property type="entry name" value="OKR_DC_1_C"/>
    <property type="match status" value="1"/>
</dbReference>
<comment type="caution">
    <text evidence="8">The sequence shown here is derived from an EMBL/GenBank/DDBJ whole genome shotgun (WGS) entry which is preliminary data.</text>
</comment>
<dbReference type="SUPFAM" id="SSF55904">
    <property type="entry name" value="Ornithine decarboxylase C-terminal domain"/>
    <property type="match status" value="1"/>
</dbReference>
<dbReference type="InterPro" id="IPR008286">
    <property type="entry name" value="Prn/Lys/Arg_de-COase_C"/>
</dbReference>
<dbReference type="InterPro" id="IPR015421">
    <property type="entry name" value="PyrdxlP-dep_Trfase_major"/>
</dbReference>
<keyword evidence="9" id="KW-1185">Reference proteome</keyword>
<dbReference type="EMBL" id="BMFY01000002">
    <property type="protein sequence ID" value="GGA04792.1"/>
    <property type="molecule type" value="Genomic_DNA"/>
</dbReference>
<dbReference type="PANTHER" id="PTHR43277:SF4">
    <property type="entry name" value="ARGININE DECARBOXYLASE"/>
    <property type="match status" value="1"/>
</dbReference>
<dbReference type="Pfam" id="PF01276">
    <property type="entry name" value="OKR_DC_1"/>
    <property type="match status" value="1"/>
</dbReference>
<evidence type="ECO:0000259" key="7">
    <source>
        <dbReference type="Pfam" id="PF03711"/>
    </source>
</evidence>
<feature type="domain" description="Orn/Lys/Arg decarboxylase C-terminal" evidence="7">
    <location>
        <begin position="445"/>
        <end position="491"/>
    </location>
</feature>
<reference evidence="8" key="1">
    <citation type="journal article" date="2014" name="Int. J. Syst. Evol. Microbiol.">
        <title>Complete genome sequence of Corynebacterium casei LMG S-19264T (=DSM 44701T), isolated from a smear-ripened cheese.</title>
        <authorList>
            <consortium name="US DOE Joint Genome Institute (JGI-PGF)"/>
            <person name="Walter F."/>
            <person name="Albersmeier A."/>
            <person name="Kalinowski J."/>
            <person name="Ruckert C."/>
        </authorList>
    </citation>
    <scope>NUCLEOTIDE SEQUENCE</scope>
    <source>
        <strain evidence="8">CGMCC 1.12785</strain>
    </source>
</reference>
<dbReference type="Gene3D" id="3.90.100.10">
    <property type="entry name" value="Orn/Lys/Arg decarboxylase, C-terminal domain"/>
    <property type="match status" value="1"/>
</dbReference>
<keyword evidence="3" id="KW-0210">Decarboxylase</keyword>
<dbReference type="RefSeq" id="WP_188549281.1">
    <property type="nucleotide sequence ID" value="NZ_BMFY01000002.1"/>
</dbReference>
<sequence length="512" mass="53383">MHVHRDSQHATPYASQLEAMAALGYQRFHVPAHQGDTGAAANLASLLGARAVELDFPMLITEVDLATGDWHRTDIPAPIDRSLDLAAQAWGAARAWYLTNGASIGNHVMTLALGTLGREVICQRSVHSSTIDGMMLAGLDPLFVQPSVDLELGSAHGVTAAQVSEALAERPGAVAVIVVSPSYFGAVADIAAIAEVVHAAGKPLIVDEAWGSHFGFHPGLPSGAIRAGADLVISSTHKGAGSLTQSAMLLLGDGPHAEVLESAVDRVMRTVQSTSSSALLMASLDHARRYLATEGERAFGESLEGVARLRAAIARDGRFAEVRERILEFPDVVDVDPLKVVIDTRVGGISGHLAQTVLMHEHRVIVEMATDRAIVLVVGPGNPVDVERLMAALTALPREDEPADAAPGAPGSGAALESYAALTRLAPPAPGPRALTLREAFFAPAELVDADAAIGRVSSDSLAAYPPGIPNATPGEVLTEETVRFLQAIAQAPSGYVRGAAAAGCAQFRVVR</sequence>
<dbReference type="InterPro" id="IPR052357">
    <property type="entry name" value="Orn_Lys_Arg_decarboxylase-I"/>
</dbReference>
<comment type="similarity">
    <text evidence="2">Belongs to the Orn/Lys/Arg decarboxylase class-I family.</text>
</comment>
<keyword evidence="4" id="KW-0663">Pyridoxal phosphate</keyword>
<dbReference type="AlphaFoldDB" id="A0A8J2TVI7"/>
<evidence type="ECO:0000313" key="8">
    <source>
        <dbReference type="EMBL" id="GGA04792.1"/>
    </source>
</evidence>
<dbReference type="InterPro" id="IPR036633">
    <property type="entry name" value="Prn/Lys/Arg_de-COase_C_sf"/>
</dbReference>
<reference evidence="8" key="2">
    <citation type="submission" date="2020-09" db="EMBL/GenBank/DDBJ databases">
        <authorList>
            <person name="Sun Q."/>
            <person name="Zhou Y."/>
        </authorList>
    </citation>
    <scope>NUCLEOTIDE SEQUENCE</scope>
    <source>
        <strain evidence="8">CGMCC 1.12785</strain>
    </source>
</reference>
<keyword evidence="5" id="KW-0456">Lyase</keyword>
<evidence type="ECO:0000256" key="3">
    <source>
        <dbReference type="ARBA" id="ARBA00022793"/>
    </source>
</evidence>
<evidence type="ECO:0000256" key="4">
    <source>
        <dbReference type="ARBA" id="ARBA00022898"/>
    </source>
</evidence>
<evidence type="ECO:0000256" key="1">
    <source>
        <dbReference type="ARBA" id="ARBA00001933"/>
    </source>
</evidence>
<evidence type="ECO:0000259" key="6">
    <source>
        <dbReference type="Pfam" id="PF01276"/>
    </source>
</evidence>
<organism evidence="8 9">
    <name type="scientific">Sediminivirga luteola</name>
    <dbReference type="NCBI Taxonomy" id="1774748"/>
    <lineage>
        <taxon>Bacteria</taxon>
        <taxon>Bacillati</taxon>
        <taxon>Actinomycetota</taxon>
        <taxon>Actinomycetes</taxon>
        <taxon>Micrococcales</taxon>
        <taxon>Brevibacteriaceae</taxon>
        <taxon>Sediminivirga</taxon>
    </lineage>
</organism>
<comment type="cofactor">
    <cofactor evidence="1">
        <name>pyridoxal 5'-phosphate</name>
        <dbReference type="ChEBI" id="CHEBI:597326"/>
    </cofactor>
</comment>
<name>A0A8J2TVI7_9MICO</name>
<dbReference type="PANTHER" id="PTHR43277">
    <property type="entry name" value="ARGININE DECARBOXYLASE"/>
    <property type="match status" value="1"/>
</dbReference>
<dbReference type="InterPro" id="IPR000310">
    <property type="entry name" value="Orn/Lys/Arg_deCO2ase_major_dom"/>
</dbReference>
<evidence type="ECO:0000256" key="5">
    <source>
        <dbReference type="ARBA" id="ARBA00023239"/>
    </source>
</evidence>
<dbReference type="Proteomes" id="UP000616114">
    <property type="component" value="Unassembled WGS sequence"/>
</dbReference>
<dbReference type="GO" id="GO:0016831">
    <property type="term" value="F:carboxy-lyase activity"/>
    <property type="evidence" value="ECO:0007669"/>
    <property type="project" value="UniProtKB-KW"/>
</dbReference>
<accession>A0A8J2TVI7</accession>
<evidence type="ECO:0000256" key="2">
    <source>
        <dbReference type="ARBA" id="ARBA00010671"/>
    </source>
</evidence>
<evidence type="ECO:0000313" key="9">
    <source>
        <dbReference type="Proteomes" id="UP000616114"/>
    </source>
</evidence>
<dbReference type="InterPro" id="IPR015424">
    <property type="entry name" value="PyrdxlP-dep_Trfase"/>
</dbReference>
<gene>
    <name evidence="8" type="ORF">GCM10011333_04250</name>
</gene>